<proteinExistence type="predicted"/>
<feature type="compositionally biased region" description="Polar residues" evidence="1">
    <location>
        <begin position="344"/>
        <end position="353"/>
    </location>
</feature>
<feature type="compositionally biased region" description="Low complexity" evidence="1">
    <location>
        <begin position="185"/>
        <end position="204"/>
    </location>
</feature>
<evidence type="ECO:0008006" key="4">
    <source>
        <dbReference type="Google" id="ProtNLM"/>
    </source>
</evidence>
<feature type="region of interest" description="Disordered" evidence="1">
    <location>
        <begin position="1"/>
        <end position="64"/>
    </location>
</feature>
<reference evidence="2" key="1">
    <citation type="submission" date="2023-08" db="EMBL/GenBank/DDBJ databases">
        <authorList>
            <person name="Audoor S."/>
            <person name="Bilcke G."/>
        </authorList>
    </citation>
    <scope>NUCLEOTIDE SEQUENCE</scope>
</reference>
<feature type="compositionally biased region" description="Basic and acidic residues" evidence="1">
    <location>
        <begin position="262"/>
        <end position="277"/>
    </location>
</feature>
<feature type="compositionally biased region" description="Low complexity" evidence="1">
    <location>
        <begin position="166"/>
        <end position="177"/>
    </location>
</feature>
<sequence length="615" mass="68198">MATPMNKMKQRGSRRKQPEEGSMEFFEVPSGFEFSKPPSSSTKRRSYAPPPSTGPASVPRQPTASEAALSAKNIRFAKELSDLRVRHREECQKSARLTMENMSLASRCREAISHVAILQRELMMYQQRDCEALALQRRQTQRIASNLSERMQFDINDRDALPIPPKKSVSPMPVSLSQPRIIEQTTTSSTSPESRLSSSTAGSSAMELAVSSSDEDTLENSREESFQSSFVSTSTSPDVSHNDSNSSYVLTPSPNSQYSTPNKRDTPLHTSPTRHDVNSPMQHLRLSNSTSPARIPVSPTKSPGRRDVFEASFATTFPRNFDDSPGAEDESQSSTKADVYDPFSSFSSPNATATVVKHTQLGHTQRGPSPDLHQVLTKTPSNDKLERPSIAAMVSWEDDDVSSPSSFSTPPRRRPEDESDGDGAPKPPVKTPSAEVRAKYDNAMRVPSTPPRCRSGDESSEDEPPKPPLKTPSAEARSKYEVAMQPRAATPFHAEQRGHRPSPLLQRIQQKRKQKQLNRQQSEPSSILPKPDFRRYSSAPESRTVADGSPQTNAENRDDRSLVNEETTPQIASSVPSSRRRGVKQPVSYAEPALNTKIRKGHVFFQKDDVNQHHL</sequence>
<evidence type="ECO:0000313" key="2">
    <source>
        <dbReference type="EMBL" id="CAJ1964062.1"/>
    </source>
</evidence>
<name>A0AAD2G5Q6_9STRA</name>
<dbReference type="Proteomes" id="UP001295423">
    <property type="component" value="Unassembled WGS sequence"/>
</dbReference>
<dbReference type="AlphaFoldDB" id="A0AAD2G5Q6"/>
<accession>A0AAD2G5Q6</accession>
<feature type="compositionally biased region" description="Polar residues" evidence="1">
    <location>
        <begin position="279"/>
        <end position="292"/>
    </location>
</feature>
<feature type="compositionally biased region" description="Polar residues" evidence="1">
    <location>
        <begin position="242"/>
        <end position="261"/>
    </location>
</feature>
<organism evidence="2 3">
    <name type="scientific">Cylindrotheca closterium</name>
    <dbReference type="NCBI Taxonomy" id="2856"/>
    <lineage>
        <taxon>Eukaryota</taxon>
        <taxon>Sar</taxon>
        <taxon>Stramenopiles</taxon>
        <taxon>Ochrophyta</taxon>
        <taxon>Bacillariophyta</taxon>
        <taxon>Bacillariophyceae</taxon>
        <taxon>Bacillariophycidae</taxon>
        <taxon>Bacillariales</taxon>
        <taxon>Bacillariaceae</taxon>
        <taxon>Cylindrotheca</taxon>
    </lineage>
</organism>
<feature type="compositionally biased region" description="Polar residues" evidence="1">
    <location>
        <begin position="564"/>
        <end position="577"/>
    </location>
</feature>
<feature type="region of interest" description="Disordered" evidence="1">
    <location>
        <begin position="317"/>
        <end position="594"/>
    </location>
</feature>
<feature type="compositionally biased region" description="Low complexity" evidence="1">
    <location>
        <begin position="226"/>
        <end position="239"/>
    </location>
</feature>
<comment type="caution">
    <text evidence="2">The sequence shown here is derived from an EMBL/GenBank/DDBJ whole genome shotgun (WGS) entry which is preliminary data.</text>
</comment>
<evidence type="ECO:0000313" key="3">
    <source>
        <dbReference type="Proteomes" id="UP001295423"/>
    </source>
</evidence>
<evidence type="ECO:0000256" key="1">
    <source>
        <dbReference type="SAM" id="MobiDB-lite"/>
    </source>
</evidence>
<dbReference type="EMBL" id="CAKOGP040002169">
    <property type="protein sequence ID" value="CAJ1964062.1"/>
    <property type="molecule type" value="Genomic_DNA"/>
</dbReference>
<protein>
    <recommendedName>
        <fullName evidence="4">Shugoshin C-terminal domain-containing protein</fullName>
    </recommendedName>
</protein>
<gene>
    <name evidence="2" type="ORF">CYCCA115_LOCUS20453</name>
</gene>
<feature type="region of interest" description="Disordered" evidence="1">
    <location>
        <begin position="155"/>
        <end position="305"/>
    </location>
</feature>
<keyword evidence="3" id="KW-1185">Reference proteome</keyword>